<dbReference type="STRING" id="243230.DR_A0053"/>
<evidence type="ECO:0000259" key="7">
    <source>
        <dbReference type="Pfam" id="PF00108"/>
    </source>
</evidence>
<comment type="pathway">
    <text evidence="1">Lipid metabolism.</text>
</comment>
<comment type="similarity">
    <text evidence="2 6">Belongs to the thiolase-like superfamily. Thiolase family.</text>
</comment>
<dbReference type="Gene3D" id="3.40.47.10">
    <property type="match status" value="1"/>
</dbReference>
<evidence type="ECO:0000256" key="1">
    <source>
        <dbReference type="ARBA" id="ARBA00005189"/>
    </source>
</evidence>
<dbReference type="PaxDb" id="243230-DR_A0053"/>
<dbReference type="GO" id="GO:0010124">
    <property type="term" value="P:phenylacetate catabolic process"/>
    <property type="evidence" value="ECO:0000318"/>
    <property type="project" value="GO_Central"/>
</dbReference>
<dbReference type="InterPro" id="IPR016039">
    <property type="entry name" value="Thiolase-like"/>
</dbReference>
<dbReference type="GO" id="GO:0003988">
    <property type="term" value="F:acetyl-CoA C-acyltransferase activity"/>
    <property type="evidence" value="ECO:0000318"/>
    <property type="project" value="GO_Central"/>
</dbReference>
<dbReference type="OrthoDB" id="9764892at2"/>
<dbReference type="HOGENOM" id="CLU_031026_2_1_0"/>
<protein>
    <recommendedName>
        <fullName evidence="5">acetyl-CoA C-acyltransferase</fullName>
        <ecNumber evidence="5">2.3.1.16</ecNumber>
    </recommendedName>
</protein>
<dbReference type="InterPro" id="IPR020615">
    <property type="entry name" value="Thiolase_acyl_enz_int_AS"/>
</dbReference>
<dbReference type="Pfam" id="PF02803">
    <property type="entry name" value="Thiolase_C"/>
    <property type="match status" value="1"/>
</dbReference>
<dbReference type="PANTHER" id="PTHR43853:SF2">
    <property type="entry name" value="3-OXOADIPYL-COA_3-OXO-5,6-DEHYDROSUBERYL-COA THIOLASE"/>
    <property type="match status" value="1"/>
</dbReference>
<evidence type="ECO:0000256" key="2">
    <source>
        <dbReference type="ARBA" id="ARBA00010982"/>
    </source>
</evidence>
<dbReference type="Pfam" id="PF00108">
    <property type="entry name" value="Thiolase_N"/>
    <property type="match status" value="1"/>
</dbReference>
<dbReference type="CDD" id="cd00751">
    <property type="entry name" value="thiolase"/>
    <property type="match status" value="1"/>
</dbReference>
<evidence type="ECO:0000313" key="10">
    <source>
        <dbReference type="Proteomes" id="UP000002524"/>
    </source>
</evidence>
<dbReference type="PIR" id="G75598">
    <property type="entry name" value="G75598"/>
</dbReference>
<dbReference type="InterPro" id="IPR020617">
    <property type="entry name" value="Thiolase_C"/>
</dbReference>
<dbReference type="PATRIC" id="fig|243230.17.peg.2937"/>
<dbReference type="eggNOG" id="COG0183">
    <property type="taxonomic scope" value="Bacteria"/>
</dbReference>
<dbReference type="PROSITE" id="PS00737">
    <property type="entry name" value="THIOLASE_2"/>
    <property type="match status" value="1"/>
</dbReference>
<sequence length="461" mass="48144">MPCWGPFPALFGCPAGQLRPPRRVRQVADAGSTCPRIEIMPPTSDRDVVIVAAVRTPIGAIRGSLATVRPDDLAALVIREVVARSGVPATEIEEVIFGCANQAGEDNRNVARMAALLAGLPETVAGVTVNRLCASGLAAVNMAARAIRNGDGDVYVVGGVESMTRAPLSMPKGSAAFANGNVTAYDTTLGWRYPNPAMEALFPLEAMGETAENIVGRSREGAYAGGEITREQQDAFALESQRRAVAAINAGKFKDEIVPVEIKGRKGVTVFDTDEHPRMKKGAESYELATDPDTLAGLKPAFRKGGSVTAGNASGLNDGAAALVLMSAERARALGVKPLARWVGGAAAGVEARVMGLGPIPATRKLLERTGVQKDDLDLIELNEAFAAQALACMRELDLDPEKVNVNGGAVALGHPLGMSGARLVVALTHELGRRQGRYGLATLCVGVGQGEAALIERVAE</sequence>
<gene>
    <name evidence="9" type="ordered locus">DR_A0053</name>
</gene>
<dbReference type="EMBL" id="AE001825">
    <property type="protein sequence ID" value="AAF12260.1"/>
    <property type="molecule type" value="Genomic_DNA"/>
</dbReference>
<dbReference type="NCBIfam" id="TIGR01930">
    <property type="entry name" value="AcCoA-C-Actrans"/>
    <property type="match status" value="1"/>
</dbReference>
<dbReference type="InterPro" id="IPR020613">
    <property type="entry name" value="Thiolase_CS"/>
</dbReference>
<dbReference type="Proteomes" id="UP000002524">
    <property type="component" value="Chromosome 2"/>
</dbReference>
<evidence type="ECO:0000256" key="6">
    <source>
        <dbReference type="RuleBase" id="RU003557"/>
    </source>
</evidence>
<dbReference type="EnsemblBacteria" id="AAF12260">
    <property type="protein sequence ID" value="AAF12260"/>
    <property type="gene ID" value="DR_A0053"/>
</dbReference>
<dbReference type="SUPFAM" id="SSF53901">
    <property type="entry name" value="Thiolase-like"/>
    <property type="match status" value="2"/>
</dbReference>
<dbReference type="GO" id="GO:0005737">
    <property type="term" value="C:cytoplasm"/>
    <property type="evidence" value="ECO:0007669"/>
    <property type="project" value="UniProtKB-ARBA"/>
</dbReference>
<dbReference type="InterPro" id="IPR002155">
    <property type="entry name" value="Thiolase"/>
</dbReference>
<dbReference type="InParanoid" id="Q9RZA1"/>
<organism evidence="9 10">
    <name type="scientific">Deinococcus radiodurans (strain ATCC 13939 / DSM 20539 / JCM 16871 / CCUG 27074 / LMG 4051 / NBRC 15346 / NCIMB 9279 / VKM B-1422 / R1)</name>
    <dbReference type="NCBI Taxonomy" id="243230"/>
    <lineage>
        <taxon>Bacteria</taxon>
        <taxon>Thermotogati</taxon>
        <taxon>Deinococcota</taxon>
        <taxon>Deinococci</taxon>
        <taxon>Deinococcales</taxon>
        <taxon>Deinococcaceae</taxon>
        <taxon>Deinococcus</taxon>
    </lineage>
</organism>
<evidence type="ECO:0000313" key="9">
    <source>
        <dbReference type="EMBL" id="AAF12260.1"/>
    </source>
</evidence>
<name>Q9RZA1_DEIRA</name>
<dbReference type="InterPro" id="IPR050215">
    <property type="entry name" value="Thiolase-like_sf_Thiolase"/>
</dbReference>
<dbReference type="InterPro" id="IPR020610">
    <property type="entry name" value="Thiolase_AS"/>
</dbReference>
<evidence type="ECO:0000259" key="8">
    <source>
        <dbReference type="Pfam" id="PF02803"/>
    </source>
</evidence>
<reference evidence="9 10" key="1">
    <citation type="journal article" date="1999" name="Science">
        <title>Genome sequence of the radioresistant bacterium Deinococcus radiodurans R1.</title>
        <authorList>
            <person name="White O."/>
            <person name="Eisen J.A."/>
            <person name="Heidelberg J.F."/>
            <person name="Hickey E.K."/>
            <person name="Peterson J.D."/>
            <person name="Dodson R.J."/>
            <person name="Haft D.H."/>
            <person name="Gwinn M.L."/>
            <person name="Nelson W.C."/>
            <person name="Richardson D.L."/>
            <person name="Moffat K.S."/>
            <person name="Qin H."/>
            <person name="Jiang L."/>
            <person name="Pamphile W."/>
            <person name="Crosby M."/>
            <person name="Shen M."/>
            <person name="Vamathevan J.J."/>
            <person name="Lam P."/>
            <person name="McDonald L."/>
            <person name="Utterback T."/>
            <person name="Zalewski C."/>
            <person name="Makarova K.S."/>
            <person name="Aravind L."/>
            <person name="Daly M.J."/>
            <person name="Minton K.W."/>
            <person name="Fleischmann R.D."/>
            <person name="Ketchum K.A."/>
            <person name="Nelson K.E."/>
            <person name="Salzberg S."/>
            <person name="Smith H.O."/>
            <person name="Venter J.C."/>
            <person name="Fraser C.M."/>
        </authorList>
    </citation>
    <scope>NUCLEOTIDE SEQUENCE [LARGE SCALE GENOMIC DNA]</scope>
    <source>
        <strain evidence="10">ATCC 13939 / DSM 20539 / JCM 16871 / LMG 4051 / NBRC 15346 / NCIMB 9279 / R1 / VKM B-1422</strain>
    </source>
</reference>
<dbReference type="InterPro" id="IPR020616">
    <property type="entry name" value="Thiolase_N"/>
</dbReference>
<evidence type="ECO:0000256" key="5">
    <source>
        <dbReference type="ARBA" id="ARBA00024073"/>
    </source>
</evidence>
<proteinExistence type="inferred from homology"/>
<evidence type="ECO:0000256" key="4">
    <source>
        <dbReference type="ARBA" id="ARBA00023315"/>
    </source>
</evidence>
<dbReference type="EC" id="2.3.1.16" evidence="5"/>
<dbReference type="FunFam" id="3.40.47.10:FF:000010">
    <property type="entry name" value="Acetyl-CoA acetyltransferase (Thiolase)"/>
    <property type="match status" value="1"/>
</dbReference>
<keyword evidence="4 6" id="KW-0012">Acyltransferase</keyword>
<feature type="domain" description="Thiolase C-terminal" evidence="8">
    <location>
        <begin position="337"/>
        <end position="458"/>
    </location>
</feature>
<dbReference type="PROSITE" id="PS00098">
    <property type="entry name" value="THIOLASE_1"/>
    <property type="match status" value="1"/>
</dbReference>
<keyword evidence="10" id="KW-1185">Reference proteome</keyword>
<dbReference type="GO" id="GO:0006635">
    <property type="term" value="P:fatty acid beta-oxidation"/>
    <property type="evidence" value="ECO:0000318"/>
    <property type="project" value="GO_Central"/>
</dbReference>
<dbReference type="AlphaFoldDB" id="Q9RZA1"/>
<dbReference type="PANTHER" id="PTHR43853">
    <property type="entry name" value="3-KETOACYL-COA THIOLASE, PEROXISOMAL"/>
    <property type="match status" value="1"/>
</dbReference>
<accession>Q9RZA1</accession>
<feature type="domain" description="Thiolase N-terminal" evidence="7">
    <location>
        <begin position="48"/>
        <end position="328"/>
    </location>
</feature>
<evidence type="ECO:0000256" key="3">
    <source>
        <dbReference type="ARBA" id="ARBA00022679"/>
    </source>
</evidence>
<dbReference type="PROSITE" id="PS00099">
    <property type="entry name" value="THIOLASE_3"/>
    <property type="match status" value="1"/>
</dbReference>
<keyword evidence="3 6" id="KW-0808">Transferase</keyword>
<dbReference type="KEGG" id="dra:DR_A0053"/>